<evidence type="ECO:0000313" key="4">
    <source>
        <dbReference type="Proteomes" id="UP000013307"/>
    </source>
</evidence>
<evidence type="ECO:0000313" key="3">
    <source>
        <dbReference type="EMBL" id="AGK60102.1"/>
    </source>
</evidence>
<dbReference type="RefSeq" id="WP_015589701.1">
    <property type="nucleotide sequence ID" value="NC_021169.1"/>
</dbReference>
<dbReference type="InterPro" id="IPR005353">
    <property type="entry name" value="UPF0146"/>
</dbReference>
<dbReference type="KEGG" id="ast:Asulf_00066"/>
<comment type="similarity">
    <text evidence="1 2">Belongs to the UPF0146 family.</text>
</comment>
<dbReference type="SUPFAM" id="SSF53335">
    <property type="entry name" value="S-adenosyl-L-methionine-dependent methyltransferases"/>
    <property type="match status" value="1"/>
</dbReference>
<dbReference type="PIRSF" id="PIRSF016725">
    <property type="entry name" value="UCP016725"/>
    <property type="match status" value="1"/>
</dbReference>
<dbReference type="EMBL" id="CP005290">
    <property type="protein sequence ID" value="AGK60102.1"/>
    <property type="molecule type" value="Genomic_DNA"/>
</dbReference>
<gene>
    <name evidence="3" type="ORF">Asulf_00066</name>
</gene>
<dbReference type="STRING" id="387631.Asulf_00066"/>
<dbReference type="AlphaFoldDB" id="N0BCZ5"/>
<dbReference type="Pfam" id="PF03686">
    <property type="entry name" value="UPF0146"/>
    <property type="match status" value="1"/>
</dbReference>
<dbReference type="OrthoDB" id="59816at2157"/>
<evidence type="ECO:0000256" key="2">
    <source>
        <dbReference type="HAMAP-Rule" id="MF_00341"/>
    </source>
</evidence>
<protein>
    <recommendedName>
        <fullName evidence="2">UPF0146 protein Asulf_00066</fullName>
    </recommendedName>
</protein>
<dbReference type="InterPro" id="IPR029063">
    <property type="entry name" value="SAM-dependent_MTases_sf"/>
</dbReference>
<reference evidence="3 4" key="1">
    <citation type="journal article" date="2013" name="Genome Announc.">
        <title>Complete Genome Sequence of the Thermophilic and Facultatively Chemolithoautotrophic Sulfate Reducer Archaeoglobus sulfaticallidus Strain PM70-1T.</title>
        <authorList>
            <person name="Stokke R."/>
            <person name="Hocking W.P."/>
            <person name="Steinsbu B.O."/>
            <person name="Steen I.H."/>
        </authorList>
    </citation>
    <scope>NUCLEOTIDE SEQUENCE [LARGE SCALE GENOMIC DNA]</scope>
    <source>
        <strain evidence="3">PM70-1</strain>
    </source>
</reference>
<keyword evidence="4" id="KW-1185">Reference proteome</keyword>
<evidence type="ECO:0000256" key="1">
    <source>
        <dbReference type="ARBA" id="ARBA00006969"/>
    </source>
</evidence>
<dbReference type="Proteomes" id="UP000013307">
    <property type="component" value="Chromosome"/>
</dbReference>
<accession>N0BCZ5</accession>
<dbReference type="Gene3D" id="3.40.50.150">
    <property type="entry name" value="Vaccinia Virus protein VP39"/>
    <property type="match status" value="1"/>
</dbReference>
<dbReference type="HOGENOM" id="CLU_148458_0_0_2"/>
<proteinExistence type="inferred from homology"/>
<dbReference type="eggNOG" id="arCOG04385">
    <property type="taxonomic scope" value="Archaea"/>
</dbReference>
<sequence length="131" mass="15203">MVFDGLTAFISKNYSGKVVEVCCGNRFDVALELSKRGFNIVCVDVKRFEPPEGVSFECDDIRNPRIEIYENSSLIYSIRPPYELYKHIIRLSDRVMADCIIKPLYGEHPEGLELVNHLGDYFYLRQLKSFE</sequence>
<dbReference type="GeneID" id="15391712"/>
<organism evidence="3 4">
    <name type="scientific">Archaeoglobus sulfaticallidus PM70-1</name>
    <dbReference type="NCBI Taxonomy" id="387631"/>
    <lineage>
        <taxon>Archaea</taxon>
        <taxon>Methanobacteriati</taxon>
        <taxon>Methanobacteriota</taxon>
        <taxon>Archaeoglobi</taxon>
        <taxon>Archaeoglobales</taxon>
        <taxon>Archaeoglobaceae</taxon>
        <taxon>Archaeoglobus</taxon>
    </lineage>
</organism>
<name>N0BCZ5_9EURY</name>
<dbReference type="HAMAP" id="MF_00341">
    <property type="entry name" value="UPF0146"/>
    <property type="match status" value="1"/>
</dbReference>